<proteinExistence type="predicted"/>
<sequence length="121" mass="13327">MLVIGRGNLESIIALKHKLCNPGKEAECIADIEEIMDMKQLHLWRADGLSPCCGGDICSLVPQFESEIGILRDALNALKRGDSGKATNLLEDYLAFLGKSYRSETLIIEGLGFSENKEMEL</sequence>
<comment type="caution">
    <text evidence="1">The sequence shown here is derived from an EMBL/GenBank/DDBJ whole genome shotgun (WGS) entry which is preliminary data.</text>
</comment>
<reference evidence="1" key="1">
    <citation type="journal article" date="2014" name="Front. Microbiol.">
        <title>High frequency of phylogenetically diverse reductive dehalogenase-homologous genes in deep subseafloor sedimentary metagenomes.</title>
        <authorList>
            <person name="Kawai M."/>
            <person name="Futagami T."/>
            <person name="Toyoda A."/>
            <person name="Takaki Y."/>
            <person name="Nishi S."/>
            <person name="Hori S."/>
            <person name="Arai W."/>
            <person name="Tsubouchi T."/>
            <person name="Morono Y."/>
            <person name="Uchiyama I."/>
            <person name="Ito T."/>
            <person name="Fujiyama A."/>
            <person name="Inagaki F."/>
            <person name="Takami H."/>
        </authorList>
    </citation>
    <scope>NUCLEOTIDE SEQUENCE</scope>
    <source>
        <strain evidence="1">Expedition CK06-06</strain>
    </source>
</reference>
<dbReference type="EMBL" id="BART01030921">
    <property type="protein sequence ID" value="GAH08719.1"/>
    <property type="molecule type" value="Genomic_DNA"/>
</dbReference>
<gene>
    <name evidence="1" type="ORF">S01H4_53837</name>
</gene>
<protein>
    <submittedName>
        <fullName evidence="1">Uncharacterized protein</fullName>
    </submittedName>
</protein>
<name>X1DUS6_9ZZZZ</name>
<accession>X1DUS6</accession>
<evidence type="ECO:0000313" key="1">
    <source>
        <dbReference type="EMBL" id="GAH08719.1"/>
    </source>
</evidence>
<organism evidence="1">
    <name type="scientific">marine sediment metagenome</name>
    <dbReference type="NCBI Taxonomy" id="412755"/>
    <lineage>
        <taxon>unclassified sequences</taxon>
        <taxon>metagenomes</taxon>
        <taxon>ecological metagenomes</taxon>
    </lineage>
</organism>
<dbReference type="AlphaFoldDB" id="X1DUS6"/>